<keyword evidence="4 5" id="KW-0378">Hydrolase</keyword>
<dbReference type="GO" id="GO:0090729">
    <property type="term" value="F:toxin activity"/>
    <property type="evidence" value="ECO:0007669"/>
    <property type="project" value="UniProtKB-KW"/>
</dbReference>
<keyword evidence="2 5" id="KW-0540">Nuclease</keyword>
<evidence type="ECO:0000313" key="7">
    <source>
        <dbReference type="Proteomes" id="UP000027982"/>
    </source>
</evidence>
<dbReference type="GO" id="GO:0000287">
    <property type="term" value="F:magnesium ion binding"/>
    <property type="evidence" value="ECO:0007669"/>
    <property type="project" value="UniProtKB-UniRule"/>
</dbReference>
<dbReference type="NCBIfam" id="TIGR00028">
    <property type="entry name" value="Mtu_PIN_fam"/>
    <property type="match status" value="1"/>
</dbReference>
<dbReference type="AlphaFoldDB" id="A0A068NMH4"/>
<dbReference type="EMBL" id="CP007139">
    <property type="protein sequence ID" value="AIE84567.1"/>
    <property type="molecule type" value="Genomic_DNA"/>
</dbReference>
<dbReference type="GO" id="GO:0016788">
    <property type="term" value="F:hydrolase activity, acting on ester bonds"/>
    <property type="evidence" value="ECO:0007669"/>
    <property type="project" value="InterPro"/>
</dbReference>
<sequence>MLLALLDGSHVHHVRAKEWLLAQPKPTWASCPITQNGFIRIISQSAYPGSISTSQAFSLLGTAASSPHHRFWPDDLSLLDGSLIDPTLVHGPKQVTDIYLLALAVKHNGRFVALDRAIPLSSVRGAQSHHLVLL</sequence>
<keyword evidence="7" id="KW-1185">Reference proteome</keyword>
<dbReference type="eggNOG" id="COG1848">
    <property type="taxonomic scope" value="Bacteria"/>
</dbReference>
<evidence type="ECO:0000256" key="4">
    <source>
        <dbReference type="ARBA" id="ARBA00022801"/>
    </source>
</evidence>
<evidence type="ECO:0000256" key="1">
    <source>
        <dbReference type="ARBA" id="ARBA00022649"/>
    </source>
</evidence>
<dbReference type="SUPFAM" id="SSF88723">
    <property type="entry name" value="PIN domain-like"/>
    <property type="match status" value="1"/>
</dbReference>
<comment type="function">
    <text evidence="5">Toxic component of a toxin-antitoxin (TA) system. An RNase.</text>
</comment>
<dbReference type="InterPro" id="IPR029060">
    <property type="entry name" value="PIN-like_dom_sf"/>
</dbReference>
<dbReference type="Proteomes" id="UP000027982">
    <property type="component" value="Chromosome"/>
</dbReference>
<comment type="similarity">
    <text evidence="5">Belongs to the PINc/VapC protein family.</text>
</comment>
<gene>
    <name evidence="5" type="primary">vapC</name>
    <name evidence="6" type="ORF">OP10G_1199</name>
</gene>
<organism evidence="6 7">
    <name type="scientific">Fimbriimonas ginsengisoli Gsoil 348</name>
    <dbReference type="NCBI Taxonomy" id="661478"/>
    <lineage>
        <taxon>Bacteria</taxon>
        <taxon>Bacillati</taxon>
        <taxon>Armatimonadota</taxon>
        <taxon>Fimbriimonadia</taxon>
        <taxon>Fimbriimonadales</taxon>
        <taxon>Fimbriimonadaceae</taxon>
        <taxon>Fimbriimonas</taxon>
    </lineage>
</organism>
<dbReference type="HOGENOM" id="CLU_145365_0_0_0"/>
<accession>A0A068NMH4</accession>
<keyword evidence="5" id="KW-0800">Toxin</keyword>
<protein>
    <recommendedName>
        <fullName evidence="5">Ribonuclease VapC</fullName>
        <shortName evidence="5">RNase VapC</shortName>
        <ecNumber evidence="5">3.1.-.-</ecNumber>
    </recommendedName>
    <alternativeName>
        <fullName evidence="5">Toxin VapC</fullName>
    </alternativeName>
</protein>
<dbReference type="InterPro" id="IPR006226">
    <property type="entry name" value="Mtu_PIN"/>
</dbReference>
<keyword evidence="1 5" id="KW-1277">Toxin-antitoxin system</keyword>
<dbReference type="EC" id="3.1.-.-" evidence="5"/>
<name>A0A068NMH4_FIMGI</name>
<comment type="cofactor">
    <cofactor evidence="5">
        <name>Mg(2+)</name>
        <dbReference type="ChEBI" id="CHEBI:18420"/>
    </cofactor>
</comment>
<evidence type="ECO:0000256" key="3">
    <source>
        <dbReference type="ARBA" id="ARBA00022723"/>
    </source>
</evidence>
<proteinExistence type="inferred from homology"/>
<dbReference type="STRING" id="661478.OP10G_1199"/>
<evidence type="ECO:0000256" key="5">
    <source>
        <dbReference type="HAMAP-Rule" id="MF_00265"/>
    </source>
</evidence>
<reference evidence="6 7" key="1">
    <citation type="journal article" date="2014" name="PLoS ONE">
        <title>The first complete genome sequence of the class fimbriimonadia in the phylum armatimonadetes.</title>
        <authorList>
            <person name="Hu Z.Y."/>
            <person name="Wang Y.Z."/>
            <person name="Im W.T."/>
            <person name="Wang S.Y."/>
            <person name="Zhao G.P."/>
            <person name="Zheng H.J."/>
            <person name="Quan Z.X."/>
        </authorList>
    </citation>
    <scope>NUCLEOTIDE SEQUENCE [LARGE SCALE GENOMIC DNA]</scope>
    <source>
        <strain evidence="6">Gsoil 348</strain>
    </source>
</reference>
<dbReference type="InterPro" id="IPR022907">
    <property type="entry name" value="VapC_family"/>
</dbReference>
<dbReference type="HAMAP" id="MF_00265">
    <property type="entry name" value="VapC_Nob1"/>
    <property type="match status" value="1"/>
</dbReference>
<evidence type="ECO:0000256" key="2">
    <source>
        <dbReference type="ARBA" id="ARBA00022722"/>
    </source>
</evidence>
<keyword evidence="5" id="KW-0460">Magnesium</keyword>
<dbReference type="GO" id="GO:0004540">
    <property type="term" value="F:RNA nuclease activity"/>
    <property type="evidence" value="ECO:0007669"/>
    <property type="project" value="InterPro"/>
</dbReference>
<comment type="caution">
    <text evidence="5">Lacks conserved residue(s) required for the propagation of feature annotation.</text>
</comment>
<feature type="binding site" evidence="5">
    <location>
        <position position="97"/>
    </location>
    <ligand>
        <name>Mg(2+)</name>
        <dbReference type="ChEBI" id="CHEBI:18420"/>
    </ligand>
</feature>
<dbReference type="KEGG" id="fgi:OP10G_1199"/>
<keyword evidence="3 5" id="KW-0479">Metal-binding</keyword>
<evidence type="ECO:0000313" key="6">
    <source>
        <dbReference type="EMBL" id="AIE84567.1"/>
    </source>
</evidence>